<dbReference type="Proteomes" id="UP000310158">
    <property type="component" value="Unassembled WGS sequence"/>
</dbReference>
<dbReference type="AlphaFoldDB" id="A0A4S4KZB2"/>
<reference evidence="1 2" key="1">
    <citation type="submission" date="2019-02" db="EMBL/GenBank/DDBJ databases">
        <title>Genome sequencing of the rare red list fungi Bondarzewia mesenterica.</title>
        <authorList>
            <person name="Buettner E."/>
            <person name="Kellner H."/>
        </authorList>
    </citation>
    <scope>NUCLEOTIDE SEQUENCE [LARGE SCALE GENOMIC DNA]</scope>
    <source>
        <strain evidence="1 2">DSM 108281</strain>
    </source>
</reference>
<evidence type="ECO:0000313" key="1">
    <source>
        <dbReference type="EMBL" id="THH03578.1"/>
    </source>
</evidence>
<proteinExistence type="predicted"/>
<comment type="caution">
    <text evidence="1">The sequence shown here is derived from an EMBL/GenBank/DDBJ whole genome shotgun (WGS) entry which is preliminary data.</text>
</comment>
<sequence>MAFQVLTPVESSLPPLSFVEMHFSSAFILAALPFLTAASPITQMPRAGMAIPIAKRSSFRAADGSVNTMVLRSQVQRSVA</sequence>
<protein>
    <submittedName>
        <fullName evidence="1">Uncharacterized protein</fullName>
    </submittedName>
</protein>
<organism evidence="1 2">
    <name type="scientific">Bondarzewia mesenterica</name>
    <dbReference type="NCBI Taxonomy" id="1095465"/>
    <lineage>
        <taxon>Eukaryota</taxon>
        <taxon>Fungi</taxon>
        <taxon>Dikarya</taxon>
        <taxon>Basidiomycota</taxon>
        <taxon>Agaricomycotina</taxon>
        <taxon>Agaricomycetes</taxon>
        <taxon>Russulales</taxon>
        <taxon>Bondarzewiaceae</taxon>
        <taxon>Bondarzewia</taxon>
    </lineage>
</organism>
<name>A0A4S4KZB2_9AGAM</name>
<accession>A0A4S4KZB2</accession>
<evidence type="ECO:0000313" key="2">
    <source>
        <dbReference type="Proteomes" id="UP000310158"/>
    </source>
</evidence>
<gene>
    <name evidence="1" type="ORF">EW146_g10393</name>
</gene>
<dbReference type="EMBL" id="SGPL01001310">
    <property type="protein sequence ID" value="THH03578.1"/>
    <property type="molecule type" value="Genomic_DNA"/>
</dbReference>
<keyword evidence="2" id="KW-1185">Reference proteome</keyword>